<dbReference type="Proteomes" id="UP000183832">
    <property type="component" value="Unassembled WGS sequence"/>
</dbReference>
<name>A0A1J1J289_9DIPT</name>
<gene>
    <name evidence="1" type="ORF">CLUMA_CG019700</name>
</gene>
<accession>A0A1J1J289</accession>
<evidence type="ECO:0000313" key="2">
    <source>
        <dbReference type="Proteomes" id="UP000183832"/>
    </source>
</evidence>
<evidence type="ECO:0000313" key="1">
    <source>
        <dbReference type="EMBL" id="CRL06557.1"/>
    </source>
</evidence>
<protein>
    <submittedName>
        <fullName evidence="1">CLUMA_CG019700, isoform A</fullName>
    </submittedName>
</protein>
<keyword evidence="2" id="KW-1185">Reference proteome</keyword>
<organism evidence="1 2">
    <name type="scientific">Clunio marinus</name>
    <dbReference type="NCBI Taxonomy" id="568069"/>
    <lineage>
        <taxon>Eukaryota</taxon>
        <taxon>Metazoa</taxon>
        <taxon>Ecdysozoa</taxon>
        <taxon>Arthropoda</taxon>
        <taxon>Hexapoda</taxon>
        <taxon>Insecta</taxon>
        <taxon>Pterygota</taxon>
        <taxon>Neoptera</taxon>
        <taxon>Endopterygota</taxon>
        <taxon>Diptera</taxon>
        <taxon>Nematocera</taxon>
        <taxon>Chironomoidea</taxon>
        <taxon>Chironomidae</taxon>
        <taxon>Clunio</taxon>
    </lineage>
</organism>
<sequence>MSLQPVFNIHNYDLKLQIDPKQLKMIKNNKNKNLSLTLLCKHPKATKATKKLLGTKKLTLNPSFSVETLFLPVLQLYDKGLVMKKGLNVGPEIIFLNA</sequence>
<dbReference type="AlphaFoldDB" id="A0A1J1J289"/>
<proteinExistence type="predicted"/>
<reference evidence="1 2" key="1">
    <citation type="submission" date="2015-04" db="EMBL/GenBank/DDBJ databases">
        <authorList>
            <person name="Syromyatnikov M.Y."/>
            <person name="Popov V.N."/>
        </authorList>
    </citation>
    <scope>NUCLEOTIDE SEQUENCE [LARGE SCALE GENOMIC DNA]</scope>
</reference>
<dbReference type="EMBL" id="CVRI01000067">
    <property type="protein sequence ID" value="CRL06557.1"/>
    <property type="molecule type" value="Genomic_DNA"/>
</dbReference>